<dbReference type="CDD" id="cd00553">
    <property type="entry name" value="NAD_synthase"/>
    <property type="match status" value="1"/>
</dbReference>
<dbReference type="EMBL" id="UINC01020043">
    <property type="protein sequence ID" value="SVA84562.1"/>
    <property type="molecule type" value="Genomic_DNA"/>
</dbReference>
<dbReference type="PANTHER" id="PTHR23090:SF9">
    <property type="entry name" value="GLUTAMINE-DEPENDENT NAD(+) SYNTHETASE"/>
    <property type="match status" value="1"/>
</dbReference>
<dbReference type="InterPro" id="IPR003694">
    <property type="entry name" value="NAD_synthase"/>
</dbReference>
<evidence type="ECO:0000256" key="2">
    <source>
        <dbReference type="ARBA" id="ARBA00022598"/>
    </source>
</evidence>
<keyword evidence="2" id="KW-0436">Ligase</keyword>
<accession>A0A381Z6S0</accession>
<dbReference type="PANTHER" id="PTHR23090">
    <property type="entry name" value="NH 3 /GLUTAMINE-DEPENDENT NAD + SYNTHETASE"/>
    <property type="match status" value="1"/>
</dbReference>
<evidence type="ECO:0000256" key="1">
    <source>
        <dbReference type="ARBA" id="ARBA00004790"/>
    </source>
</evidence>
<dbReference type="Gene3D" id="3.40.50.620">
    <property type="entry name" value="HUPs"/>
    <property type="match status" value="1"/>
</dbReference>
<reference evidence="7" key="1">
    <citation type="submission" date="2018-05" db="EMBL/GenBank/DDBJ databases">
        <authorList>
            <person name="Lanie J.A."/>
            <person name="Ng W.-L."/>
            <person name="Kazmierczak K.M."/>
            <person name="Andrzejewski T.M."/>
            <person name="Davidsen T.M."/>
            <person name="Wayne K.J."/>
            <person name="Tettelin H."/>
            <person name="Glass J.I."/>
            <person name="Rusch D."/>
            <person name="Podicherti R."/>
            <person name="Tsui H.-C.T."/>
            <person name="Winkler M.E."/>
        </authorList>
    </citation>
    <scope>NUCLEOTIDE SEQUENCE</scope>
</reference>
<dbReference type="SUPFAM" id="SSF52402">
    <property type="entry name" value="Adenine nucleotide alpha hydrolases-like"/>
    <property type="match status" value="1"/>
</dbReference>
<keyword evidence="5" id="KW-0520">NAD</keyword>
<sequence>MTGAPTIVVSMPIRQHHIQHNLSLTHCWFLKGRHPNVTHINKDLTSVFEEFESTFEDEKDDLAFANTRARLRMTALYQIAQFNKGLVVGTGNKVEDFGVGFFTKYGDGGVDISPLADCMKSEVWDIGRKLEINQAIIDAEPTDGLWDDARVDAEQLGMTYAELEDAMLGKGSKRLIDRFMTLKYLNSHKMIPIPVCYLND</sequence>
<dbReference type="NCBIfam" id="TIGR00552">
    <property type="entry name" value="nadE"/>
    <property type="match status" value="1"/>
</dbReference>
<keyword evidence="4" id="KW-0067">ATP-binding</keyword>
<comment type="pathway">
    <text evidence="1">Cofactor biosynthesis; NAD(+) biosynthesis.</text>
</comment>
<evidence type="ECO:0000256" key="5">
    <source>
        <dbReference type="ARBA" id="ARBA00023027"/>
    </source>
</evidence>
<evidence type="ECO:0000259" key="6">
    <source>
        <dbReference type="Pfam" id="PF02540"/>
    </source>
</evidence>
<name>A0A381Z6S0_9ZZZZ</name>
<dbReference type="UniPathway" id="UPA00253"/>
<keyword evidence="3" id="KW-0547">Nucleotide-binding</keyword>
<organism evidence="7">
    <name type="scientific">marine metagenome</name>
    <dbReference type="NCBI Taxonomy" id="408172"/>
    <lineage>
        <taxon>unclassified sequences</taxon>
        <taxon>metagenomes</taxon>
        <taxon>ecological metagenomes</taxon>
    </lineage>
</organism>
<dbReference type="GO" id="GO:0009435">
    <property type="term" value="P:NAD+ biosynthetic process"/>
    <property type="evidence" value="ECO:0007669"/>
    <property type="project" value="UniProtKB-UniPathway"/>
</dbReference>
<gene>
    <name evidence="7" type="ORF">METZ01_LOCUS137416</name>
</gene>
<dbReference type="GO" id="GO:0005524">
    <property type="term" value="F:ATP binding"/>
    <property type="evidence" value="ECO:0007669"/>
    <property type="project" value="UniProtKB-KW"/>
</dbReference>
<feature type="domain" description="NAD/GMP synthase" evidence="6">
    <location>
        <begin position="38"/>
        <end position="167"/>
    </location>
</feature>
<proteinExistence type="predicted"/>
<evidence type="ECO:0000256" key="3">
    <source>
        <dbReference type="ARBA" id="ARBA00022741"/>
    </source>
</evidence>
<dbReference type="GO" id="GO:0003952">
    <property type="term" value="F:NAD+ synthase (glutamine-hydrolyzing) activity"/>
    <property type="evidence" value="ECO:0007669"/>
    <property type="project" value="InterPro"/>
</dbReference>
<evidence type="ECO:0000313" key="7">
    <source>
        <dbReference type="EMBL" id="SVA84562.1"/>
    </source>
</evidence>
<dbReference type="GO" id="GO:0004359">
    <property type="term" value="F:glutaminase activity"/>
    <property type="evidence" value="ECO:0007669"/>
    <property type="project" value="InterPro"/>
</dbReference>
<dbReference type="Pfam" id="PF02540">
    <property type="entry name" value="NAD_synthase"/>
    <property type="match status" value="1"/>
</dbReference>
<dbReference type="InterPro" id="IPR022310">
    <property type="entry name" value="NAD/GMP_synthase"/>
</dbReference>
<protein>
    <recommendedName>
        <fullName evidence="6">NAD/GMP synthase domain-containing protein</fullName>
    </recommendedName>
</protein>
<evidence type="ECO:0000256" key="4">
    <source>
        <dbReference type="ARBA" id="ARBA00022840"/>
    </source>
</evidence>
<dbReference type="GO" id="GO:0005737">
    <property type="term" value="C:cytoplasm"/>
    <property type="evidence" value="ECO:0007669"/>
    <property type="project" value="InterPro"/>
</dbReference>
<dbReference type="AlphaFoldDB" id="A0A381Z6S0"/>
<dbReference type="InterPro" id="IPR014729">
    <property type="entry name" value="Rossmann-like_a/b/a_fold"/>
</dbReference>